<feature type="transmembrane region" description="Helical" evidence="2">
    <location>
        <begin position="68"/>
        <end position="87"/>
    </location>
</feature>
<proteinExistence type="predicted"/>
<sequence length="112" mass="11673">MFASLQISIMVLLTLALFVVEVFALIDALRRPAGVFTSAGKRTKVFWGSILAAGALLGFVGLYPPLGIGMLGMAALFMVVPAAIYLTDVRPALGSHRRGGGRPGSGPSRGGW</sequence>
<feature type="compositionally biased region" description="Gly residues" evidence="1">
    <location>
        <begin position="101"/>
        <end position="112"/>
    </location>
</feature>
<dbReference type="InterPro" id="IPR019662">
    <property type="entry name" value="DUF2516"/>
</dbReference>
<organism evidence="3 4">
    <name type="scientific">Sanguibacter biliveldensis</name>
    <dbReference type="NCBI Taxonomy" id="3030830"/>
    <lineage>
        <taxon>Bacteria</taxon>
        <taxon>Bacillati</taxon>
        <taxon>Actinomycetota</taxon>
        <taxon>Actinomycetes</taxon>
        <taxon>Micrococcales</taxon>
        <taxon>Sanguibacteraceae</taxon>
        <taxon>Sanguibacter</taxon>
    </lineage>
</organism>
<evidence type="ECO:0000256" key="1">
    <source>
        <dbReference type="SAM" id="MobiDB-lite"/>
    </source>
</evidence>
<evidence type="ECO:0000313" key="3">
    <source>
        <dbReference type="EMBL" id="WPF82844.1"/>
    </source>
</evidence>
<feature type="region of interest" description="Disordered" evidence="1">
    <location>
        <begin position="92"/>
        <end position="112"/>
    </location>
</feature>
<dbReference type="Pfam" id="PF10724">
    <property type="entry name" value="DUF2516"/>
    <property type="match status" value="1"/>
</dbReference>
<reference evidence="4" key="1">
    <citation type="submission" date="2023-11" db="EMBL/GenBank/DDBJ databases">
        <authorList>
            <person name="Helweg L.P."/>
            <person name="Kiel A."/>
            <person name="Hitz F."/>
            <person name="Ruckert-Reed C."/>
            <person name="Busche T."/>
            <person name="Kaltschmidt B."/>
            <person name="Kaltschmidt C."/>
        </authorList>
    </citation>
    <scope>NUCLEOTIDE SEQUENCE [LARGE SCALE GENOMIC DNA]</scope>
    <source>
        <strain evidence="4">4.1</strain>
    </source>
</reference>
<protein>
    <submittedName>
        <fullName evidence="3">DUF2516 family protein</fullName>
    </submittedName>
</protein>
<dbReference type="EMBL" id="CP138359">
    <property type="protein sequence ID" value="WPF82844.1"/>
    <property type="molecule type" value="Genomic_DNA"/>
</dbReference>
<feature type="transmembrane region" description="Helical" evidence="2">
    <location>
        <begin position="45"/>
        <end position="62"/>
    </location>
</feature>
<dbReference type="RefSeq" id="WP_319158562.1">
    <property type="nucleotide sequence ID" value="NZ_CP138359.1"/>
</dbReference>
<dbReference type="KEGG" id="sbil:SANBI_000476"/>
<gene>
    <name evidence="3" type="ORF">SANBI_000476</name>
</gene>
<keyword evidence="2" id="KW-0472">Membrane</keyword>
<dbReference type="Proteomes" id="UP001304340">
    <property type="component" value="Chromosome"/>
</dbReference>
<feature type="transmembrane region" description="Helical" evidence="2">
    <location>
        <begin position="6"/>
        <end position="25"/>
    </location>
</feature>
<evidence type="ECO:0000256" key="2">
    <source>
        <dbReference type="SAM" id="Phobius"/>
    </source>
</evidence>
<dbReference type="AlphaFoldDB" id="A0AAF0Z8N9"/>
<evidence type="ECO:0000313" key="4">
    <source>
        <dbReference type="Proteomes" id="UP001304340"/>
    </source>
</evidence>
<name>A0AAF0Z8N9_9MICO</name>
<keyword evidence="2" id="KW-0812">Transmembrane</keyword>
<accession>A0AAF0Z8N9</accession>
<keyword evidence="4" id="KW-1185">Reference proteome</keyword>
<keyword evidence="2" id="KW-1133">Transmembrane helix</keyword>